<reference evidence="1 2" key="1">
    <citation type="submission" date="2016-10" db="EMBL/GenBank/DDBJ databases">
        <authorList>
            <person name="de Groot N.N."/>
        </authorList>
    </citation>
    <scope>NUCLEOTIDE SEQUENCE [LARGE SCALE GENOMIC DNA]</scope>
    <source>
        <strain evidence="1 2">DSM 23421</strain>
    </source>
</reference>
<evidence type="ECO:0000313" key="2">
    <source>
        <dbReference type="Proteomes" id="UP000199109"/>
    </source>
</evidence>
<keyword evidence="2" id="KW-1185">Reference proteome</keyword>
<dbReference type="Proteomes" id="UP000199109">
    <property type="component" value="Unassembled WGS sequence"/>
</dbReference>
<dbReference type="EMBL" id="FNAO01000002">
    <property type="protein sequence ID" value="SDD93183.1"/>
    <property type="molecule type" value="Genomic_DNA"/>
</dbReference>
<dbReference type="STRING" id="641691.SAMN05421636_102356"/>
<gene>
    <name evidence="1" type="ORF">SAMN05421636_102356</name>
</gene>
<organism evidence="1 2">
    <name type="scientific">Pricia antarctica</name>
    <dbReference type="NCBI Taxonomy" id="641691"/>
    <lineage>
        <taxon>Bacteria</taxon>
        <taxon>Pseudomonadati</taxon>
        <taxon>Bacteroidota</taxon>
        <taxon>Flavobacteriia</taxon>
        <taxon>Flavobacteriales</taxon>
        <taxon>Flavobacteriaceae</taxon>
        <taxon>Pricia</taxon>
    </lineage>
</organism>
<evidence type="ECO:0000313" key="1">
    <source>
        <dbReference type="EMBL" id="SDD93183.1"/>
    </source>
</evidence>
<dbReference type="OrthoDB" id="1492547at2"/>
<dbReference type="AlphaFoldDB" id="A0A1G6YT07"/>
<name>A0A1G6YT07_9FLAO</name>
<sequence>MGFQITYNKLFEVAFWHHAQLRTSSYDPALFGYDTVGYDPLTSPFIIPLSTVVPDEVGRRLLNFDLRNLLHIRPNPETAELLKQLGLVFKTTTLGFWVVYNELRDLPADDALRFTFDVALVAPEFIDQVEVKPDWPRGKVFHLSNAQQPPENRYLLSDNAAVGEVLHSNHFFERRGRIVRVPQLAPGSATTLEVFDALAAAAAPPIFTVDFPAVNQQTEYELDLRPLREGRYRINGPNINEITLYLGLENRPGILGVIDLFPNAWEGTIYDIRLAEATV</sequence>
<dbReference type="RefSeq" id="WP_091866248.1">
    <property type="nucleotide sequence ID" value="NZ_FNAO01000002.1"/>
</dbReference>
<accession>A0A1G6YT07</accession>
<protein>
    <submittedName>
        <fullName evidence="1">Uncharacterized protein</fullName>
    </submittedName>
</protein>
<proteinExistence type="predicted"/>